<protein>
    <submittedName>
        <fullName evidence="1">Uncharacterized protein</fullName>
    </submittedName>
</protein>
<name>A0ACC0V049_9HYPO</name>
<organism evidence="1 2">
    <name type="scientific">Trichothecium roseum</name>
    <dbReference type="NCBI Taxonomy" id="47278"/>
    <lineage>
        <taxon>Eukaryota</taxon>
        <taxon>Fungi</taxon>
        <taxon>Dikarya</taxon>
        <taxon>Ascomycota</taxon>
        <taxon>Pezizomycotina</taxon>
        <taxon>Sordariomycetes</taxon>
        <taxon>Hypocreomycetidae</taxon>
        <taxon>Hypocreales</taxon>
        <taxon>Hypocreales incertae sedis</taxon>
        <taxon>Trichothecium</taxon>
    </lineage>
</organism>
<comment type="caution">
    <text evidence="1">The sequence shown here is derived from an EMBL/GenBank/DDBJ whole genome shotgun (WGS) entry which is preliminary data.</text>
</comment>
<evidence type="ECO:0000313" key="2">
    <source>
        <dbReference type="Proteomes" id="UP001163324"/>
    </source>
</evidence>
<keyword evidence="2" id="KW-1185">Reference proteome</keyword>
<dbReference type="Proteomes" id="UP001163324">
    <property type="component" value="Chromosome 5"/>
</dbReference>
<reference evidence="1" key="1">
    <citation type="submission" date="2022-10" db="EMBL/GenBank/DDBJ databases">
        <title>Complete Genome of Trichothecium roseum strain YXFP-22015, a Plant Pathogen Isolated from Citrus.</title>
        <authorList>
            <person name="Wang Y."/>
            <person name="Zhu L."/>
        </authorList>
    </citation>
    <scope>NUCLEOTIDE SEQUENCE</scope>
    <source>
        <strain evidence="1">YXFP-22015</strain>
    </source>
</reference>
<evidence type="ECO:0000313" key="1">
    <source>
        <dbReference type="EMBL" id="KAI9899591.1"/>
    </source>
</evidence>
<accession>A0ACC0V049</accession>
<sequence length="479" mass="55118">MAPATFTLFSSLPLELREEIYMLATPPRVVHMREHSDEDFDEFREGLRSKLSLDLSPELLHFAFNWGRHVPHRTNQSTLEGFGFSSDKPRYMPWDISPSAPEIHMSWLLEHPVEAWQLARKYRLYTDIGVPALLHTCSESRASLKRRGYELAFQTRSSEPRTWFNFSRDTLYIKYESADGHGQYPGGHVLMSGSSWGLGRFSPKDLLKIENIALEHGASFLASNHPLFPLGGEEALSMVARLCGNVKKLFLVEWSKDIIDECCLPEDGIAPEKHAQSSDFHENSSPEPWILTNAEEIDDLPQLESGNQRPFRRPGLTAAGNFGERLISHREMDEEETSFLQDMEFRLEQRMVELRSTKMATERTFPIIPWNVPKLVAVHLTTERGLKLLAAERARVLGKLREVQREWASITSHLEGSPESIAEWKTKEKEFTDKYWPEVPEPCCGQCEGAYFEEQSIRQQVRWWIQEGSRVPVRNYQAS</sequence>
<dbReference type="EMBL" id="CM047944">
    <property type="protein sequence ID" value="KAI9899591.1"/>
    <property type="molecule type" value="Genomic_DNA"/>
</dbReference>
<proteinExistence type="predicted"/>
<gene>
    <name evidence="1" type="ORF">N3K66_006052</name>
</gene>